<evidence type="ECO:0000256" key="7">
    <source>
        <dbReference type="ARBA" id="ARBA00022703"/>
    </source>
</evidence>
<dbReference type="PANTHER" id="PTHR10705">
    <property type="entry name" value="DOLICHYL-DIPHOSPHOOLIGOSACCHARIDE--PROTEIN GLYCOSYLTRANSFERASE SUBUNIT DAD1"/>
    <property type="match status" value="1"/>
</dbReference>
<reference evidence="12 13" key="2">
    <citation type="journal article" date="2017" name="Nature">
        <title>The Apostasia genome and the evolution of orchids.</title>
        <authorList>
            <person name="Zhang G.Q."/>
            <person name="Liu K.W."/>
            <person name="Li Z."/>
            <person name="Lohaus R."/>
            <person name="Hsiao Y.Y."/>
            <person name="Niu S.C."/>
            <person name="Wang J.Y."/>
            <person name="Lin Y.C."/>
            <person name="Xu Q."/>
            <person name="Chen L.J."/>
            <person name="Yoshida K."/>
            <person name="Fujiwara S."/>
            <person name="Wang Z.W."/>
            <person name="Zhang Y.Q."/>
            <person name="Mitsuda N."/>
            <person name="Wang M."/>
            <person name="Liu G.H."/>
            <person name="Pecoraro L."/>
            <person name="Huang H.X."/>
            <person name="Xiao X.J."/>
            <person name="Lin M."/>
            <person name="Wu X.Y."/>
            <person name="Wu W.L."/>
            <person name="Chen Y.Y."/>
            <person name="Chang S.B."/>
            <person name="Sakamoto S."/>
            <person name="Ohme-Takagi M."/>
            <person name="Yagi M."/>
            <person name="Zeng S.J."/>
            <person name="Shen C.Y."/>
            <person name="Yeh C.M."/>
            <person name="Luo Y.B."/>
            <person name="Tsai W.C."/>
            <person name="Van de Peer Y."/>
            <person name="Liu Z.J."/>
        </authorList>
    </citation>
    <scope>NUCLEOTIDE SEQUENCE [LARGE SCALE GENOMIC DNA]</scope>
    <source>
        <tissue evidence="12">The whole plant</tissue>
    </source>
</reference>
<proteinExistence type="inferred from homology"/>
<dbReference type="AlphaFoldDB" id="A0A2I0VT05"/>
<gene>
    <name evidence="12" type="primary">DAD1</name>
    <name evidence="12" type="ORF">MA16_Dca006873</name>
</gene>
<evidence type="ECO:0000256" key="6">
    <source>
        <dbReference type="ARBA" id="ARBA00022692"/>
    </source>
</evidence>
<evidence type="ECO:0000313" key="13">
    <source>
        <dbReference type="Proteomes" id="UP000233837"/>
    </source>
</evidence>
<keyword evidence="13" id="KW-1185">Reference proteome</keyword>
<dbReference type="EMBL" id="KZ503267">
    <property type="protein sequence ID" value="PKU66545.1"/>
    <property type="molecule type" value="Genomic_DNA"/>
</dbReference>
<keyword evidence="7" id="KW-0053">Apoptosis</keyword>
<evidence type="ECO:0000256" key="8">
    <source>
        <dbReference type="ARBA" id="ARBA00022824"/>
    </source>
</evidence>
<dbReference type="PANTHER" id="PTHR10705:SF0">
    <property type="entry name" value="DOLICHYL-DIPHOSPHOOLIGOSACCHARIDE--PROTEIN GLYCOSYLTRANSFERASE SUBUNIT DAD1"/>
    <property type="match status" value="1"/>
</dbReference>
<sequence>MFGIICEKEALSDAGPEVCDEDSNGASLKSDGVLSSVGTAVLEVCLRIQLTEENKEFKDLPLERAFADFVLCNHVLHLNSSGSPTTVGILHSSSDVLRPSSKNVPLIIKEPLLIPSKPLSLVIGKGKSIMEYQDMKSPRLGAIRNLVDSDLAVEEVPVMQQELNDTSFVCANAQVKSFNEIVQKESEKNVEDMNGKVGANPWNRHKYVKINLDRNESFLMEDGTVAKLHEPNVQTN</sequence>
<dbReference type="Proteomes" id="UP000233837">
    <property type="component" value="Unassembled WGS sequence"/>
</dbReference>
<dbReference type="InterPro" id="IPR003038">
    <property type="entry name" value="DAD/Ost2"/>
</dbReference>
<reference evidence="12 13" key="1">
    <citation type="journal article" date="2016" name="Sci. Rep.">
        <title>The Dendrobium catenatum Lindl. genome sequence provides insights into polysaccharide synthase, floral development and adaptive evolution.</title>
        <authorList>
            <person name="Zhang G.Q."/>
            <person name="Xu Q."/>
            <person name="Bian C."/>
            <person name="Tsai W.C."/>
            <person name="Yeh C.M."/>
            <person name="Liu K.W."/>
            <person name="Yoshida K."/>
            <person name="Zhang L.S."/>
            <person name="Chang S.B."/>
            <person name="Chen F."/>
            <person name="Shi Y."/>
            <person name="Su Y.Y."/>
            <person name="Zhang Y.Q."/>
            <person name="Chen L.J."/>
            <person name="Yin Y."/>
            <person name="Lin M."/>
            <person name="Huang H."/>
            <person name="Deng H."/>
            <person name="Wang Z.W."/>
            <person name="Zhu S.L."/>
            <person name="Zhao X."/>
            <person name="Deng C."/>
            <person name="Niu S.C."/>
            <person name="Huang J."/>
            <person name="Wang M."/>
            <person name="Liu G.H."/>
            <person name="Yang H.J."/>
            <person name="Xiao X.J."/>
            <person name="Hsiao Y.Y."/>
            <person name="Wu W.L."/>
            <person name="Chen Y.Y."/>
            <person name="Mitsuda N."/>
            <person name="Ohme-Takagi M."/>
            <person name="Luo Y.B."/>
            <person name="Van de Peer Y."/>
            <person name="Liu Z.J."/>
        </authorList>
    </citation>
    <scope>NUCLEOTIDE SEQUENCE [LARGE SCALE GENOMIC DNA]</scope>
    <source>
        <tissue evidence="12">The whole plant</tissue>
    </source>
</reference>
<comment type="function">
    <text evidence="1 11">Subunit of the oligosaccharyl transferase (OST) complex that catalyzes the initial transfer of a defined glycan (Glc(3)Man(9)GlcNAc(2) in eukaryotes) from the lipid carrier dolichol-pyrophosphate to an asparagine residue within an Asn-X-Ser/Thr consensus motif in nascent polypeptide chains, the first step in protein N-glycosylation. N-glycosylation occurs cotranslationally and the complex associates with the Sec61 complex at the channel-forming translocon complex that mediates protein translocation across the endoplasmic reticulum (ER). All subunits are required for a maximal enzyme activity.</text>
</comment>
<comment type="similarity">
    <text evidence="4 11">Belongs to the DAD/OST2 family.</text>
</comment>
<comment type="subcellular location">
    <subcellularLocation>
        <location evidence="2 11">Endoplasmic reticulum membrane</location>
        <topology evidence="2 11">Multi-pass membrane protein</topology>
    </subcellularLocation>
</comment>
<evidence type="ECO:0000313" key="12">
    <source>
        <dbReference type="EMBL" id="PKU66545.1"/>
    </source>
</evidence>
<keyword evidence="9" id="KW-1133">Transmembrane helix</keyword>
<evidence type="ECO:0000256" key="2">
    <source>
        <dbReference type="ARBA" id="ARBA00004477"/>
    </source>
</evidence>
<keyword evidence="6" id="KW-0812">Transmembrane</keyword>
<dbReference type="UniPathway" id="UPA00378"/>
<evidence type="ECO:0000256" key="1">
    <source>
        <dbReference type="ARBA" id="ARBA00002791"/>
    </source>
</evidence>
<evidence type="ECO:0000256" key="10">
    <source>
        <dbReference type="ARBA" id="ARBA00023136"/>
    </source>
</evidence>
<comment type="pathway">
    <text evidence="3 11">Protein modification; protein glycosylation.</text>
</comment>
<keyword evidence="10" id="KW-0472">Membrane</keyword>
<dbReference type="GO" id="GO:0008250">
    <property type="term" value="C:oligosaccharyltransferase complex"/>
    <property type="evidence" value="ECO:0007669"/>
    <property type="project" value="InterPro"/>
</dbReference>
<protein>
    <recommendedName>
        <fullName evidence="11">Dolichyl-diphosphooligosaccharide--protein glycosyltransferase subunit DAD1</fullName>
        <shortName evidence="11">Oligosaccharyl transferase subunit DAD1</shortName>
    </recommendedName>
</protein>
<evidence type="ECO:0000256" key="11">
    <source>
        <dbReference type="RuleBase" id="RU361136"/>
    </source>
</evidence>
<evidence type="ECO:0000256" key="5">
    <source>
        <dbReference type="ARBA" id="ARBA00011157"/>
    </source>
</evidence>
<dbReference type="GO" id="GO:0016740">
    <property type="term" value="F:transferase activity"/>
    <property type="evidence" value="ECO:0007669"/>
    <property type="project" value="UniProtKB-KW"/>
</dbReference>
<evidence type="ECO:0000256" key="9">
    <source>
        <dbReference type="ARBA" id="ARBA00022989"/>
    </source>
</evidence>
<name>A0A2I0VT05_9ASPA</name>
<accession>A0A2I0VT05</accession>
<evidence type="ECO:0000256" key="4">
    <source>
        <dbReference type="ARBA" id="ARBA00009386"/>
    </source>
</evidence>
<keyword evidence="8 11" id="KW-0256">Endoplasmic reticulum</keyword>
<dbReference type="GO" id="GO:0006487">
    <property type="term" value="P:protein N-linked glycosylation"/>
    <property type="evidence" value="ECO:0007669"/>
    <property type="project" value="TreeGrafter"/>
</dbReference>
<keyword evidence="12" id="KW-0808">Transferase</keyword>
<evidence type="ECO:0000256" key="3">
    <source>
        <dbReference type="ARBA" id="ARBA00004922"/>
    </source>
</evidence>
<comment type="subunit">
    <text evidence="5 11">Component of the oligosaccharyltransferase (OST) complex.</text>
</comment>
<dbReference type="Pfam" id="PF02109">
    <property type="entry name" value="DAD"/>
    <property type="match status" value="1"/>
</dbReference>
<organism evidence="12 13">
    <name type="scientific">Dendrobium catenatum</name>
    <dbReference type="NCBI Taxonomy" id="906689"/>
    <lineage>
        <taxon>Eukaryota</taxon>
        <taxon>Viridiplantae</taxon>
        <taxon>Streptophyta</taxon>
        <taxon>Embryophyta</taxon>
        <taxon>Tracheophyta</taxon>
        <taxon>Spermatophyta</taxon>
        <taxon>Magnoliopsida</taxon>
        <taxon>Liliopsida</taxon>
        <taxon>Asparagales</taxon>
        <taxon>Orchidaceae</taxon>
        <taxon>Epidendroideae</taxon>
        <taxon>Malaxideae</taxon>
        <taxon>Dendrobiinae</taxon>
        <taxon>Dendrobium</taxon>
    </lineage>
</organism>
<dbReference type="STRING" id="906689.A0A2I0VT05"/>